<keyword evidence="3" id="KW-1185">Reference proteome</keyword>
<reference evidence="3" key="2">
    <citation type="submission" date="2015-01" db="EMBL/GenBank/DDBJ databases">
        <title>Evolutionary Origins and Diversification of the Mycorrhizal Mutualists.</title>
        <authorList>
            <consortium name="DOE Joint Genome Institute"/>
            <consortium name="Mycorrhizal Genomics Consortium"/>
            <person name="Kohler A."/>
            <person name="Kuo A."/>
            <person name="Nagy L.G."/>
            <person name="Floudas D."/>
            <person name="Copeland A."/>
            <person name="Barry K.W."/>
            <person name="Cichocki N."/>
            <person name="Veneault-Fourrey C."/>
            <person name="LaButti K."/>
            <person name="Lindquist E.A."/>
            <person name="Lipzen A."/>
            <person name="Lundell T."/>
            <person name="Morin E."/>
            <person name="Murat C."/>
            <person name="Riley R."/>
            <person name="Ohm R."/>
            <person name="Sun H."/>
            <person name="Tunlid A."/>
            <person name="Henrissat B."/>
            <person name="Grigoriev I.V."/>
            <person name="Hibbett D.S."/>
            <person name="Martin F."/>
        </authorList>
    </citation>
    <scope>NUCLEOTIDE SEQUENCE [LARGE SCALE GENOMIC DNA]</scope>
    <source>
        <strain evidence="3">Marx 270</strain>
    </source>
</reference>
<evidence type="ECO:0000259" key="1">
    <source>
        <dbReference type="Pfam" id="PF13087"/>
    </source>
</evidence>
<dbReference type="STRING" id="870435.A0A0C3NC88"/>
<proteinExistence type="predicted"/>
<gene>
    <name evidence="2" type="ORF">M404DRAFT_43303</name>
</gene>
<dbReference type="SUPFAM" id="SSF52540">
    <property type="entry name" value="P-loop containing nucleoside triphosphate hydrolases"/>
    <property type="match status" value="1"/>
</dbReference>
<dbReference type="OrthoDB" id="6513042at2759"/>
<dbReference type="HOGENOM" id="CLU_074986_0_0_1"/>
<evidence type="ECO:0000313" key="3">
    <source>
        <dbReference type="Proteomes" id="UP000054217"/>
    </source>
</evidence>
<dbReference type="EMBL" id="KN832170">
    <property type="protein sequence ID" value="KIN93435.1"/>
    <property type="molecule type" value="Genomic_DNA"/>
</dbReference>
<feature type="non-terminal residue" evidence="2">
    <location>
        <position position="315"/>
    </location>
</feature>
<dbReference type="Gene3D" id="3.40.50.300">
    <property type="entry name" value="P-loop containing nucleotide triphosphate hydrolases"/>
    <property type="match status" value="2"/>
</dbReference>
<dbReference type="InterPro" id="IPR047187">
    <property type="entry name" value="SF1_C_Upf1"/>
</dbReference>
<dbReference type="InterPro" id="IPR045055">
    <property type="entry name" value="DNA2/NAM7-like"/>
</dbReference>
<organism evidence="2 3">
    <name type="scientific">Pisolithus tinctorius Marx 270</name>
    <dbReference type="NCBI Taxonomy" id="870435"/>
    <lineage>
        <taxon>Eukaryota</taxon>
        <taxon>Fungi</taxon>
        <taxon>Dikarya</taxon>
        <taxon>Basidiomycota</taxon>
        <taxon>Agaricomycotina</taxon>
        <taxon>Agaricomycetes</taxon>
        <taxon>Agaricomycetidae</taxon>
        <taxon>Boletales</taxon>
        <taxon>Sclerodermatineae</taxon>
        <taxon>Pisolithaceae</taxon>
        <taxon>Pisolithus</taxon>
    </lineage>
</organism>
<reference evidence="2 3" key="1">
    <citation type="submission" date="2014-04" db="EMBL/GenBank/DDBJ databases">
        <authorList>
            <consortium name="DOE Joint Genome Institute"/>
            <person name="Kuo A."/>
            <person name="Kohler A."/>
            <person name="Costa M.D."/>
            <person name="Nagy L.G."/>
            <person name="Floudas D."/>
            <person name="Copeland A."/>
            <person name="Barry K.W."/>
            <person name="Cichocki N."/>
            <person name="Veneault-Fourrey C."/>
            <person name="LaButti K."/>
            <person name="Lindquist E.A."/>
            <person name="Lipzen A."/>
            <person name="Lundell T."/>
            <person name="Morin E."/>
            <person name="Murat C."/>
            <person name="Sun H."/>
            <person name="Tunlid A."/>
            <person name="Henrissat B."/>
            <person name="Grigoriev I.V."/>
            <person name="Hibbett D.S."/>
            <person name="Martin F."/>
            <person name="Nordberg H.P."/>
            <person name="Cantor M.N."/>
            <person name="Hua S.X."/>
        </authorList>
    </citation>
    <scope>NUCLEOTIDE SEQUENCE [LARGE SCALE GENOMIC DNA]</scope>
    <source>
        <strain evidence="2 3">Marx 270</strain>
    </source>
</reference>
<accession>A0A0C3NC88</accession>
<dbReference type="Proteomes" id="UP000054217">
    <property type="component" value="Unassembled WGS sequence"/>
</dbReference>
<dbReference type="Pfam" id="PF13087">
    <property type="entry name" value="AAA_12"/>
    <property type="match status" value="1"/>
</dbReference>
<dbReference type="CDD" id="cd18808">
    <property type="entry name" value="SF1_C_Upf1"/>
    <property type="match status" value="1"/>
</dbReference>
<dbReference type="AlphaFoldDB" id="A0A0C3NC88"/>
<feature type="non-terminal residue" evidence="2">
    <location>
        <position position="1"/>
    </location>
</feature>
<dbReference type="PANTHER" id="PTHR10887:SF495">
    <property type="entry name" value="HELICASE SENATAXIN ISOFORM X1-RELATED"/>
    <property type="match status" value="1"/>
</dbReference>
<dbReference type="PANTHER" id="PTHR10887">
    <property type="entry name" value="DNA2/NAM7 HELICASE FAMILY"/>
    <property type="match status" value="1"/>
</dbReference>
<feature type="domain" description="DNA2/NAM7 helicase-like C-terminal" evidence="1">
    <location>
        <begin position="136"/>
        <end position="287"/>
    </location>
</feature>
<protein>
    <recommendedName>
        <fullName evidence="1">DNA2/NAM7 helicase-like C-terminal domain-containing protein</fullName>
    </recommendedName>
</protein>
<dbReference type="InterPro" id="IPR041679">
    <property type="entry name" value="DNA2/NAM7-like_C"/>
</dbReference>
<dbReference type="InterPro" id="IPR027417">
    <property type="entry name" value="P-loop_NTPase"/>
</dbReference>
<dbReference type="InParanoid" id="A0A0C3NC88"/>
<name>A0A0C3NC88_PISTI</name>
<evidence type="ECO:0000313" key="2">
    <source>
        <dbReference type="EMBL" id="KIN93435.1"/>
    </source>
</evidence>
<sequence>ASSSRTVWIAAQSNVAVKNIAEKFAKIGFYDFALLVSMEFHFDWHEHLYERLEPCLIRSDTFSEDIVGASRQLRGARVILCTLGMLSNDHIAPFLHVNPVDFLIFDEGSQIEVGNYLPVFDRFAQTLTKTVFIGDDKQYRMPSAIGDFISRKVYNGKLKTCHANSINLPCRFVNVERGQETRSGKSWTNPSEARAVVQIAGAYQAKGLDFRIITPYDAQRALIEHELQVANVCHEDKVFNVDSFQGNEAEHIIISVVRTDKLGFLANQRRTNVMLTRCKKTMVICSSKAFIWGPAASTLIGELATALGPQSWVHG</sequence>